<feature type="transmembrane region" description="Helical" evidence="1">
    <location>
        <begin position="60"/>
        <end position="82"/>
    </location>
</feature>
<dbReference type="AlphaFoldDB" id="A0A133ZDH0"/>
<sequence length="248" mass="28114">MSEDMDFEQKDDVEVKEILDDMNSDVQVKKSKLPIILLALLYGTALYGFVFSIIENNRFGGSATVVVFALFIMIFVVMILQIRGVLSATKIEDIDYCLNTYFLYKYITAPFICGSGGILFYIAFKWISMTINSNHQLVTSILIFLFIAFIVVIVPCILVSYALIGLPCTVAVNCMLDITRKKYGMSFVIRTTHFFLQMIPIVNIIDALYISIKYWKKGMGLAILTVVYSYITMAILAFTYLVIKSFGR</sequence>
<feature type="transmembrane region" description="Helical" evidence="1">
    <location>
        <begin position="218"/>
        <end position="243"/>
    </location>
</feature>
<evidence type="ECO:0000313" key="3">
    <source>
        <dbReference type="Proteomes" id="UP000070394"/>
    </source>
</evidence>
<keyword evidence="1" id="KW-1133">Transmembrane helix</keyword>
<gene>
    <name evidence="2" type="ORF">HMPREF1866_02553</name>
</gene>
<reference evidence="3" key="1">
    <citation type="submission" date="2016-01" db="EMBL/GenBank/DDBJ databases">
        <authorList>
            <person name="Mitreva M."/>
            <person name="Pepin K.H."/>
            <person name="Mihindukulasuriya K.A."/>
            <person name="Fulton R."/>
            <person name="Fronick C."/>
            <person name="O'Laughlin M."/>
            <person name="Miner T."/>
            <person name="Herter B."/>
            <person name="Rosa B.A."/>
            <person name="Cordes M."/>
            <person name="Tomlinson C."/>
            <person name="Wollam A."/>
            <person name="Palsikar V.B."/>
            <person name="Mardis E.R."/>
            <person name="Wilson R.K."/>
        </authorList>
    </citation>
    <scope>NUCLEOTIDE SEQUENCE [LARGE SCALE GENOMIC DNA]</scope>
    <source>
        <strain evidence="3">DNF00896</strain>
    </source>
</reference>
<evidence type="ECO:0000313" key="2">
    <source>
        <dbReference type="EMBL" id="KXB53481.1"/>
    </source>
</evidence>
<dbReference type="EMBL" id="LSDA01000140">
    <property type="protein sequence ID" value="KXB53481.1"/>
    <property type="molecule type" value="Genomic_DNA"/>
</dbReference>
<protein>
    <recommendedName>
        <fullName evidence="4">Yip1 domain-containing protein</fullName>
    </recommendedName>
</protein>
<dbReference type="RefSeq" id="WP_242867697.1">
    <property type="nucleotide sequence ID" value="NZ_KQ959848.1"/>
</dbReference>
<accession>A0A133ZDH0</accession>
<keyword evidence="1" id="KW-0812">Transmembrane</keyword>
<organism evidence="2 3">
    <name type="scientific">Lachnoanaerobaculum saburreum</name>
    <dbReference type="NCBI Taxonomy" id="467210"/>
    <lineage>
        <taxon>Bacteria</taxon>
        <taxon>Bacillati</taxon>
        <taxon>Bacillota</taxon>
        <taxon>Clostridia</taxon>
        <taxon>Lachnospirales</taxon>
        <taxon>Lachnospiraceae</taxon>
        <taxon>Lachnoanaerobaculum</taxon>
    </lineage>
</organism>
<proteinExistence type="predicted"/>
<evidence type="ECO:0000256" key="1">
    <source>
        <dbReference type="SAM" id="Phobius"/>
    </source>
</evidence>
<feature type="transmembrane region" description="Helical" evidence="1">
    <location>
        <begin position="33"/>
        <end position="54"/>
    </location>
</feature>
<keyword evidence="3" id="KW-1185">Reference proteome</keyword>
<feature type="transmembrane region" description="Helical" evidence="1">
    <location>
        <begin position="103"/>
        <end position="124"/>
    </location>
</feature>
<dbReference type="PATRIC" id="fig|467210.3.peg.2528"/>
<dbReference type="STRING" id="467210.HMPREF1866_02553"/>
<keyword evidence="1" id="KW-0472">Membrane</keyword>
<dbReference type="Proteomes" id="UP000070394">
    <property type="component" value="Unassembled WGS sequence"/>
</dbReference>
<comment type="caution">
    <text evidence="2">The sequence shown here is derived from an EMBL/GenBank/DDBJ whole genome shotgun (WGS) entry which is preliminary data.</text>
</comment>
<feature type="transmembrane region" description="Helical" evidence="1">
    <location>
        <begin position="187"/>
        <end position="212"/>
    </location>
</feature>
<evidence type="ECO:0008006" key="4">
    <source>
        <dbReference type="Google" id="ProtNLM"/>
    </source>
</evidence>
<feature type="transmembrane region" description="Helical" evidence="1">
    <location>
        <begin position="136"/>
        <end position="166"/>
    </location>
</feature>
<name>A0A133ZDH0_9FIRM</name>